<dbReference type="Proteomes" id="UP001194468">
    <property type="component" value="Unassembled WGS sequence"/>
</dbReference>
<accession>A0AAD4G952</accession>
<protein>
    <submittedName>
        <fullName evidence="2">Uncharacterized protein</fullName>
    </submittedName>
</protein>
<dbReference type="AlphaFoldDB" id="A0AAD4G952"/>
<gene>
    <name evidence="2" type="ORF">L210DRAFT_3017815</name>
</gene>
<organism evidence="2 3">
    <name type="scientific">Boletus edulis BED1</name>
    <dbReference type="NCBI Taxonomy" id="1328754"/>
    <lineage>
        <taxon>Eukaryota</taxon>
        <taxon>Fungi</taxon>
        <taxon>Dikarya</taxon>
        <taxon>Basidiomycota</taxon>
        <taxon>Agaricomycotina</taxon>
        <taxon>Agaricomycetes</taxon>
        <taxon>Agaricomycetidae</taxon>
        <taxon>Boletales</taxon>
        <taxon>Boletineae</taxon>
        <taxon>Boletaceae</taxon>
        <taxon>Boletoideae</taxon>
        <taxon>Boletus</taxon>
    </lineage>
</organism>
<sequence length="104" mass="11650">MKKKAFELSRFSAHILSISSILVQKTREQRYHHSSFQFPHSSKHSWRGTRSSDSTVFMVAHTARMSTRCSESSLSSAYTKTPFRSSAARNAPTTSNNVNGSAHD</sequence>
<reference evidence="2" key="2">
    <citation type="journal article" date="2020" name="Nat. Commun.">
        <title>Large-scale genome sequencing of mycorrhizal fungi provides insights into the early evolution of symbiotic traits.</title>
        <authorList>
            <person name="Miyauchi S."/>
            <person name="Kiss E."/>
            <person name="Kuo A."/>
            <person name="Drula E."/>
            <person name="Kohler A."/>
            <person name="Sanchez-Garcia M."/>
            <person name="Morin E."/>
            <person name="Andreopoulos B."/>
            <person name="Barry K.W."/>
            <person name="Bonito G."/>
            <person name="Buee M."/>
            <person name="Carver A."/>
            <person name="Chen C."/>
            <person name="Cichocki N."/>
            <person name="Clum A."/>
            <person name="Culley D."/>
            <person name="Crous P.W."/>
            <person name="Fauchery L."/>
            <person name="Girlanda M."/>
            <person name="Hayes R.D."/>
            <person name="Keri Z."/>
            <person name="LaButti K."/>
            <person name="Lipzen A."/>
            <person name="Lombard V."/>
            <person name="Magnuson J."/>
            <person name="Maillard F."/>
            <person name="Murat C."/>
            <person name="Nolan M."/>
            <person name="Ohm R.A."/>
            <person name="Pangilinan J."/>
            <person name="Pereira M.F."/>
            <person name="Perotto S."/>
            <person name="Peter M."/>
            <person name="Pfister S."/>
            <person name="Riley R."/>
            <person name="Sitrit Y."/>
            <person name="Stielow J.B."/>
            <person name="Szollosi G."/>
            <person name="Zifcakova L."/>
            <person name="Stursova M."/>
            <person name="Spatafora J.W."/>
            <person name="Tedersoo L."/>
            <person name="Vaario L.M."/>
            <person name="Yamada A."/>
            <person name="Yan M."/>
            <person name="Wang P."/>
            <person name="Xu J."/>
            <person name="Bruns T."/>
            <person name="Baldrian P."/>
            <person name="Vilgalys R."/>
            <person name="Dunand C."/>
            <person name="Henrissat B."/>
            <person name="Grigoriev I.V."/>
            <person name="Hibbett D."/>
            <person name="Nagy L.G."/>
            <person name="Martin F.M."/>
        </authorList>
    </citation>
    <scope>NUCLEOTIDE SEQUENCE</scope>
    <source>
        <strain evidence="2">BED1</strain>
    </source>
</reference>
<evidence type="ECO:0000256" key="1">
    <source>
        <dbReference type="SAM" id="MobiDB-lite"/>
    </source>
</evidence>
<comment type="caution">
    <text evidence="2">The sequence shown here is derived from an EMBL/GenBank/DDBJ whole genome shotgun (WGS) entry which is preliminary data.</text>
</comment>
<keyword evidence="3" id="KW-1185">Reference proteome</keyword>
<evidence type="ECO:0000313" key="3">
    <source>
        <dbReference type="Proteomes" id="UP001194468"/>
    </source>
</evidence>
<feature type="region of interest" description="Disordered" evidence="1">
    <location>
        <begin position="70"/>
        <end position="104"/>
    </location>
</feature>
<reference evidence="2" key="1">
    <citation type="submission" date="2019-10" db="EMBL/GenBank/DDBJ databases">
        <authorList>
            <consortium name="DOE Joint Genome Institute"/>
            <person name="Kuo A."/>
            <person name="Miyauchi S."/>
            <person name="Kiss E."/>
            <person name="Drula E."/>
            <person name="Kohler A."/>
            <person name="Sanchez-Garcia M."/>
            <person name="Andreopoulos B."/>
            <person name="Barry K.W."/>
            <person name="Bonito G."/>
            <person name="Buee M."/>
            <person name="Carver A."/>
            <person name="Chen C."/>
            <person name="Cichocki N."/>
            <person name="Clum A."/>
            <person name="Culley D."/>
            <person name="Crous P.W."/>
            <person name="Fauchery L."/>
            <person name="Girlanda M."/>
            <person name="Hayes R."/>
            <person name="Keri Z."/>
            <person name="LaButti K."/>
            <person name="Lipzen A."/>
            <person name="Lombard V."/>
            <person name="Magnuson J."/>
            <person name="Maillard F."/>
            <person name="Morin E."/>
            <person name="Murat C."/>
            <person name="Nolan M."/>
            <person name="Ohm R."/>
            <person name="Pangilinan J."/>
            <person name="Pereira M."/>
            <person name="Perotto S."/>
            <person name="Peter M."/>
            <person name="Riley R."/>
            <person name="Sitrit Y."/>
            <person name="Stielow B."/>
            <person name="Szollosi G."/>
            <person name="Zifcakova L."/>
            <person name="Stursova M."/>
            <person name="Spatafora J.W."/>
            <person name="Tedersoo L."/>
            <person name="Vaario L.-M."/>
            <person name="Yamada A."/>
            <person name="Yan M."/>
            <person name="Wang P."/>
            <person name="Xu J."/>
            <person name="Bruns T."/>
            <person name="Baldrian P."/>
            <person name="Vilgalys R."/>
            <person name="Henrissat B."/>
            <person name="Grigoriev I.V."/>
            <person name="Hibbett D."/>
            <person name="Nagy L.G."/>
            <person name="Martin F.M."/>
        </authorList>
    </citation>
    <scope>NUCLEOTIDE SEQUENCE</scope>
    <source>
        <strain evidence="2">BED1</strain>
    </source>
</reference>
<name>A0AAD4G952_BOLED</name>
<evidence type="ECO:0000313" key="2">
    <source>
        <dbReference type="EMBL" id="KAF8430840.1"/>
    </source>
</evidence>
<proteinExistence type="predicted"/>
<dbReference type="EMBL" id="WHUW01000056">
    <property type="protein sequence ID" value="KAF8430840.1"/>
    <property type="molecule type" value="Genomic_DNA"/>
</dbReference>